<reference evidence="6" key="1">
    <citation type="journal article" date="2019" name="Int. J. Syst. Evol. Microbiol.">
        <title>The Global Catalogue of Microorganisms (GCM) 10K type strain sequencing project: providing services to taxonomists for standard genome sequencing and annotation.</title>
        <authorList>
            <consortium name="The Broad Institute Genomics Platform"/>
            <consortium name="The Broad Institute Genome Sequencing Center for Infectious Disease"/>
            <person name="Wu L."/>
            <person name="Ma J."/>
        </authorList>
    </citation>
    <scope>NUCLEOTIDE SEQUENCE [LARGE SCALE GENOMIC DNA]</scope>
    <source>
        <strain evidence="6">JCM 6835</strain>
    </source>
</reference>
<dbReference type="InterPro" id="IPR051620">
    <property type="entry name" value="ORF904-like_C"/>
</dbReference>
<dbReference type="SUPFAM" id="SSF52540">
    <property type="entry name" value="P-loop containing nucleoside triphosphate hydrolases"/>
    <property type="match status" value="1"/>
</dbReference>
<evidence type="ECO:0000256" key="2">
    <source>
        <dbReference type="ARBA" id="ARBA00022801"/>
    </source>
</evidence>
<evidence type="ECO:0000256" key="3">
    <source>
        <dbReference type="ARBA" id="ARBA00022840"/>
    </source>
</evidence>
<dbReference type="PANTHER" id="PTHR35372:SF2">
    <property type="entry name" value="SF3 HELICASE DOMAIN-CONTAINING PROTEIN"/>
    <property type="match status" value="1"/>
</dbReference>
<evidence type="ECO:0000259" key="4">
    <source>
        <dbReference type="PROSITE" id="PS51206"/>
    </source>
</evidence>
<dbReference type="Gene3D" id="3.40.50.300">
    <property type="entry name" value="P-loop containing nucleotide triphosphate hydrolases"/>
    <property type="match status" value="1"/>
</dbReference>
<dbReference type="PANTHER" id="PTHR35372">
    <property type="entry name" value="ATP BINDING PROTEIN-RELATED"/>
    <property type="match status" value="1"/>
</dbReference>
<dbReference type="InterPro" id="IPR014818">
    <property type="entry name" value="Phage/plasmid_primase_P4_C"/>
</dbReference>
<sequence length="506" mass="55819">MTPSVNPGRFDPVAAAQQILDLSGVSVTQMSSHLRAQQEPIASSDGLLPDTLTDRGNAKLFVRLYGGDFKHVPGMGWFRWAGHRWVLDESDAVMWAAGEMAEQLAVFDSRGRFSAAELHRHRRRALSTTGMNALLVQAKAAPGMVLPPGLLDADPYALCTPAGVVDLRSGRLSPPDPARHLHSRSTALAPEDIATPRWHRFLKDTFGDDIDGWQTIDFLHLLLGYSITGDVGAQVMPFLYGQGKNGKSVLVEVMLQLMGDYADAAPPGFLMAKAFDGHPTDLAELHGRRIIVCAELKPGDRFDEARVKLLTGGDKIKARRMRQDFFSFDPTHHLWLIGNHRPEVSTGGFAFWRRLRLIPFERVVAEERKVDNLARILVQEEGAGILAWLVEGARRYLRGEKDLSGPQRVRVATDAYEATEDVVGRFIAEACKLDPALRAEQAQLYTAYSRWCASEGATPVSARAFAARVRDTLGMASPKEMVLSNSRKFYPGLGLISDLGGEELQR</sequence>
<dbReference type="InterPro" id="IPR006500">
    <property type="entry name" value="Helicase_put_C_phage/plasmid"/>
</dbReference>
<keyword evidence="2" id="KW-0378">Hydrolase</keyword>
<evidence type="ECO:0000256" key="1">
    <source>
        <dbReference type="ARBA" id="ARBA00022741"/>
    </source>
</evidence>
<feature type="domain" description="SF3 helicase" evidence="4">
    <location>
        <begin position="214"/>
        <end position="373"/>
    </location>
</feature>
<dbReference type="InterPro" id="IPR027417">
    <property type="entry name" value="P-loop_NTPase"/>
</dbReference>
<dbReference type="PROSITE" id="PS51206">
    <property type="entry name" value="SF3_HELICASE_1"/>
    <property type="match status" value="1"/>
</dbReference>
<evidence type="ECO:0000313" key="5">
    <source>
        <dbReference type="EMBL" id="GAA2702610.1"/>
    </source>
</evidence>
<dbReference type="InterPro" id="IPR045455">
    <property type="entry name" value="NrS-1_pol-like_helicase"/>
</dbReference>
<dbReference type="SMART" id="SM00885">
    <property type="entry name" value="D5_N"/>
    <property type="match status" value="1"/>
</dbReference>
<protein>
    <submittedName>
        <fullName evidence="5">Phage/plasmid primase, P4 family</fullName>
    </submittedName>
</protein>
<dbReference type="Pfam" id="PF19263">
    <property type="entry name" value="DUF5906"/>
    <property type="match status" value="1"/>
</dbReference>
<keyword evidence="3" id="KW-0067">ATP-binding</keyword>
<comment type="caution">
    <text evidence="5">The sequence shown here is derived from an EMBL/GenBank/DDBJ whole genome shotgun (WGS) entry which is preliminary data.</text>
</comment>
<dbReference type="Proteomes" id="UP001501666">
    <property type="component" value="Unassembled WGS sequence"/>
</dbReference>
<dbReference type="Pfam" id="PF08706">
    <property type="entry name" value="D5_N"/>
    <property type="match status" value="1"/>
</dbReference>
<organism evidence="5 6">
    <name type="scientific">Nonomuraea recticatena</name>
    <dbReference type="NCBI Taxonomy" id="46178"/>
    <lineage>
        <taxon>Bacteria</taxon>
        <taxon>Bacillati</taxon>
        <taxon>Actinomycetota</taxon>
        <taxon>Actinomycetes</taxon>
        <taxon>Streptosporangiales</taxon>
        <taxon>Streptosporangiaceae</taxon>
        <taxon>Nonomuraea</taxon>
    </lineage>
</organism>
<dbReference type="InterPro" id="IPR014015">
    <property type="entry name" value="Helicase_SF3_DNA-vir"/>
</dbReference>
<accession>A0ABP6FV40</accession>
<keyword evidence="6" id="KW-1185">Reference proteome</keyword>
<name>A0ABP6FV40_9ACTN</name>
<dbReference type="NCBIfam" id="TIGR01613">
    <property type="entry name" value="primase_Cterm"/>
    <property type="match status" value="1"/>
</dbReference>
<dbReference type="EMBL" id="BAAATE010000084">
    <property type="protein sequence ID" value="GAA2702610.1"/>
    <property type="molecule type" value="Genomic_DNA"/>
</dbReference>
<proteinExistence type="predicted"/>
<keyword evidence="1" id="KW-0547">Nucleotide-binding</keyword>
<dbReference type="RefSeq" id="WP_346158287.1">
    <property type="nucleotide sequence ID" value="NZ_BAAATE010000084.1"/>
</dbReference>
<gene>
    <name evidence="5" type="ORF">GCM10010412_100720</name>
</gene>
<evidence type="ECO:0000313" key="6">
    <source>
        <dbReference type="Proteomes" id="UP001501666"/>
    </source>
</evidence>